<dbReference type="Proteomes" id="UP001386955">
    <property type="component" value="Unassembled WGS sequence"/>
</dbReference>
<dbReference type="PANTHER" id="PTHR31479">
    <property type="entry name" value="ALPHA/BETA-HYDROLASES SUPERFAMILY PROTEIN"/>
    <property type="match status" value="1"/>
</dbReference>
<dbReference type="PANTHER" id="PTHR31479:SF2">
    <property type="entry name" value="ALPHA_BETA-HYDROLASES SUPERFAMILY PROTEIN"/>
    <property type="match status" value="1"/>
</dbReference>
<proteinExistence type="predicted"/>
<dbReference type="AlphaFoldDB" id="A0AAN9SHS3"/>
<dbReference type="Gene3D" id="3.40.50.1820">
    <property type="entry name" value="alpha/beta hydrolase"/>
    <property type="match status" value="1"/>
</dbReference>
<reference evidence="1 2" key="1">
    <citation type="submission" date="2024-01" db="EMBL/GenBank/DDBJ databases">
        <title>The genomes of 5 underutilized Papilionoideae crops provide insights into root nodulation and disease resistanc.</title>
        <authorList>
            <person name="Jiang F."/>
        </authorList>
    </citation>
    <scope>NUCLEOTIDE SEQUENCE [LARGE SCALE GENOMIC DNA]</scope>
    <source>
        <strain evidence="1">DUOXIRENSHENG_FW03</strain>
        <tissue evidence="1">Leaves</tissue>
    </source>
</reference>
<protein>
    <recommendedName>
        <fullName evidence="3">Triacylglycerol lipase</fullName>
    </recommendedName>
</protein>
<keyword evidence="2" id="KW-1185">Reference proteome</keyword>
<dbReference type="EMBL" id="JAYMYS010000004">
    <property type="protein sequence ID" value="KAK7395575.1"/>
    <property type="molecule type" value="Genomic_DNA"/>
</dbReference>
<dbReference type="SUPFAM" id="SSF53474">
    <property type="entry name" value="alpha/beta-Hydrolases"/>
    <property type="match status" value="1"/>
</dbReference>
<evidence type="ECO:0008006" key="3">
    <source>
        <dbReference type="Google" id="ProtNLM"/>
    </source>
</evidence>
<sequence>MAAQKKDCLSDFPFHLKMSNSHHRRTIAASLVNGVYILEEDRQARRDGPNALASPWWKFFNFKLVRTLTDDVDNSIFGAIYEFKPQFSMCNDAFSPDYVIAFRGTLLKAKSFVRDIKLDFEIIKNRFHLTSRCEIALEAVRSIVDYVGASNIWLTGHSLGSSIAMHAGKTMANSGIFINSFLFNPPFVPCPIEKTVGKYVSNVVKAGVYILSMMGDRERVFSYDSLSEWTPYLFVNPSDYICSGYIGSFGATFIEKLACSFSLDRLHLIPSAYLTVNVTSSKELREVHGINQWLKPNLQLETNLHQY</sequence>
<name>A0AAN9SHS3_PSOTE</name>
<accession>A0AAN9SHS3</accession>
<evidence type="ECO:0000313" key="1">
    <source>
        <dbReference type="EMBL" id="KAK7395575.1"/>
    </source>
</evidence>
<organism evidence="1 2">
    <name type="scientific">Psophocarpus tetragonolobus</name>
    <name type="common">Winged bean</name>
    <name type="synonym">Dolichos tetragonolobus</name>
    <dbReference type="NCBI Taxonomy" id="3891"/>
    <lineage>
        <taxon>Eukaryota</taxon>
        <taxon>Viridiplantae</taxon>
        <taxon>Streptophyta</taxon>
        <taxon>Embryophyta</taxon>
        <taxon>Tracheophyta</taxon>
        <taxon>Spermatophyta</taxon>
        <taxon>Magnoliopsida</taxon>
        <taxon>eudicotyledons</taxon>
        <taxon>Gunneridae</taxon>
        <taxon>Pentapetalae</taxon>
        <taxon>rosids</taxon>
        <taxon>fabids</taxon>
        <taxon>Fabales</taxon>
        <taxon>Fabaceae</taxon>
        <taxon>Papilionoideae</taxon>
        <taxon>50 kb inversion clade</taxon>
        <taxon>NPAAA clade</taxon>
        <taxon>indigoferoid/millettioid clade</taxon>
        <taxon>Phaseoleae</taxon>
        <taxon>Psophocarpus</taxon>
    </lineage>
</organism>
<comment type="caution">
    <text evidence="1">The sequence shown here is derived from an EMBL/GenBank/DDBJ whole genome shotgun (WGS) entry which is preliminary data.</text>
</comment>
<evidence type="ECO:0000313" key="2">
    <source>
        <dbReference type="Proteomes" id="UP001386955"/>
    </source>
</evidence>
<gene>
    <name evidence="1" type="ORF">VNO78_16137</name>
</gene>
<dbReference type="InterPro" id="IPR029058">
    <property type="entry name" value="AB_hydrolase_fold"/>
</dbReference>